<dbReference type="RefSeq" id="WP_008405804.1">
    <property type="nucleotide sequence ID" value="NZ_JAFBEY010000008.1"/>
</dbReference>
<name>A0ABX3ZE82_9BACL</name>
<comment type="caution">
    <text evidence="2">The sequence shown here is derived from an EMBL/GenBank/DDBJ whole genome shotgun (WGS) entry which is preliminary data.</text>
</comment>
<keyword evidence="3" id="KW-1185">Reference proteome</keyword>
<evidence type="ECO:0000256" key="1">
    <source>
        <dbReference type="SAM" id="MobiDB-lite"/>
    </source>
</evidence>
<evidence type="ECO:0000313" key="3">
    <source>
        <dbReference type="Proteomes" id="UP000196594"/>
    </source>
</evidence>
<sequence length="135" mass="14399">MAKLKGKGVVVAGLLAGAASFLSKKENRDKAMDYLNKAKGKVNESGGVQGLMQKVQDKSAGYSNENAHPSSTGDLDTNMAKSASVGKEDYKEESLEDVAVTAGEIADHTLEGNQMVEEGAQTTTNYYNHEQDKRA</sequence>
<proteinExistence type="predicted"/>
<reference evidence="2 3" key="1">
    <citation type="journal article" date="2017" name="Int. J. Syst. Evol. Microbiol.">
        <title>Solibacillus kalamii sp. nov., isolated from a high-efficiency particulate arrestance filter system used in the International Space Station.</title>
        <authorList>
            <person name="Checinska Sielaff A."/>
            <person name="Kumar R.M."/>
            <person name="Pal D."/>
            <person name="Mayilraj S."/>
            <person name="Venkateswaran K."/>
        </authorList>
    </citation>
    <scope>NUCLEOTIDE SEQUENCE [LARGE SCALE GENOMIC DNA]</scope>
    <source>
        <strain evidence="2 3">ISSFR-015</strain>
    </source>
</reference>
<accession>A0ABX3ZE82</accession>
<feature type="compositionally biased region" description="Polar residues" evidence="1">
    <location>
        <begin position="61"/>
        <end position="81"/>
    </location>
</feature>
<organism evidence="2 3">
    <name type="scientific">Solibacillus kalamii</name>
    <dbReference type="NCBI Taxonomy" id="1748298"/>
    <lineage>
        <taxon>Bacteria</taxon>
        <taxon>Bacillati</taxon>
        <taxon>Bacillota</taxon>
        <taxon>Bacilli</taxon>
        <taxon>Bacillales</taxon>
        <taxon>Caryophanaceae</taxon>
        <taxon>Solibacillus</taxon>
    </lineage>
</organism>
<evidence type="ECO:0000313" key="2">
    <source>
        <dbReference type="EMBL" id="OUZ38006.1"/>
    </source>
</evidence>
<gene>
    <name evidence="2" type="ORF">CBM15_14565</name>
</gene>
<protein>
    <submittedName>
        <fullName evidence="2">3-oxoacyl-ACP reductase</fullName>
    </submittedName>
</protein>
<dbReference type="EMBL" id="NHNT01000011">
    <property type="protein sequence ID" value="OUZ38006.1"/>
    <property type="molecule type" value="Genomic_DNA"/>
</dbReference>
<feature type="region of interest" description="Disordered" evidence="1">
    <location>
        <begin position="56"/>
        <end position="135"/>
    </location>
</feature>
<dbReference type="Proteomes" id="UP000196594">
    <property type="component" value="Unassembled WGS sequence"/>
</dbReference>